<sequence>MVVNRPKIYFKRAKKSILNHSHAKGYRVGLSLNDFLKLKSYRRKSKKKSKIKNLNDQTDSGKNLDIYIQNFLKKRTKIEISESDD</sequence>
<gene>
    <name evidence="1" type="ORF">BpHYR1_010895</name>
</gene>
<dbReference type="AlphaFoldDB" id="A0A3M7QWN0"/>
<evidence type="ECO:0000313" key="1">
    <source>
        <dbReference type="EMBL" id="RNA15531.1"/>
    </source>
</evidence>
<keyword evidence="2" id="KW-1185">Reference proteome</keyword>
<dbReference type="Proteomes" id="UP000276133">
    <property type="component" value="Unassembled WGS sequence"/>
</dbReference>
<protein>
    <submittedName>
        <fullName evidence="1">Uncharacterized protein</fullName>
    </submittedName>
</protein>
<reference evidence="1 2" key="1">
    <citation type="journal article" date="2018" name="Sci. Rep.">
        <title>Genomic signatures of local adaptation to the degree of environmental predictability in rotifers.</title>
        <authorList>
            <person name="Franch-Gras L."/>
            <person name="Hahn C."/>
            <person name="Garcia-Roger E.M."/>
            <person name="Carmona M.J."/>
            <person name="Serra M."/>
            <person name="Gomez A."/>
        </authorList>
    </citation>
    <scope>NUCLEOTIDE SEQUENCE [LARGE SCALE GENOMIC DNA]</scope>
    <source>
        <strain evidence="1">HYR1</strain>
    </source>
</reference>
<organism evidence="1 2">
    <name type="scientific">Brachionus plicatilis</name>
    <name type="common">Marine rotifer</name>
    <name type="synonym">Brachionus muelleri</name>
    <dbReference type="NCBI Taxonomy" id="10195"/>
    <lineage>
        <taxon>Eukaryota</taxon>
        <taxon>Metazoa</taxon>
        <taxon>Spiralia</taxon>
        <taxon>Gnathifera</taxon>
        <taxon>Rotifera</taxon>
        <taxon>Eurotatoria</taxon>
        <taxon>Monogononta</taxon>
        <taxon>Pseudotrocha</taxon>
        <taxon>Ploima</taxon>
        <taxon>Brachionidae</taxon>
        <taxon>Brachionus</taxon>
    </lineage>
</organism>
<name>A0A3M7QWN0_BRAPC</name>
<dbReference type="EMBL" id="REGN01004929">
    <property type="protein sequence ID" value="RNA15531.1"/>
    <property type="molecule type" value="Genomic_DNA"/>
</dbReference>
<evidence type="ECO:0000313" key="2">
    <source>
        <dbReference type="Proteomes" id="UP000276133"/>
    </source>
</evidence>
<comment type="caution">
    <text evidence="1">The sequence shown here is derived from an EMBL/GenBank/DDBJ whole genome shotgun (WGS) entry which is preliminary data.</text>
</comment>
<accession>A0A3M7QWN0</accession>
<proteinExistence type="predicted"/>